<dbReference type="PANTHER" id="PTHR12854:SF7">
    <property type="entry name" value="ATAXIN-2 HOMOLOG"/>
    <property type="match status" value="1"/>
</dbReference>
<dbReference type="eggNOG" id="KOG2375">
    <property type="taxonomic scope" value="Eukaryota"/>
</dbReference>
<dbReference type="Proteomes" id="UP000009138">
    <property type="component" value="Unassembled WGS sequence"/>
</dbReference>
<feature type="region of interest" description="Disordered" evidence="1">
    <location>
        <begin position="323"/>
        <end position="415"/>
    </location>
</feature>
<dbReference type="STRING" id="246409.I1C8C6"/>
<evidence type="ECO:0000313" key="4">
    <source>
        <dbReference type="Proteomes" id="UP000009138"/>
    </source>
</evidence>
<evidence type="ECO:0000313" key="3">
    <source>
        <dbReference type="EMBL" id="EIE84706.1"/>
    </source>
</evidence>
<dbReference type="GeneID" id="93616382"/>
<dbReference type="AlphaFoldDB" id="I1C8C6"/>
<dbReference type="Pfam" id="PF14438">
    <property type="entry name" value="SM-ATX"/>
    <property type="match status" value="1"/>
</dbReference>
<proteinExistence type="predicted"/>
<feature type="region of interest" description="Disordered" evidence="1">
    <location>
        <begin position="218"/>
        <end position="261"/>
    </location>
</feature>
<name>I1C8C6_RHIO9</name>
<keyword evidence="4" id="KW-1185">Reference proteome</keyword>
<dbReference type="VEuPathDB" id="FungiDB:RO3G_09416"/>
<sequence>MVDATVKDGCKFRGVFHGASTEGDLAIVLSLAQKIYDPTAPIAEDKTNPNSVVSKLLIYSKDLVEVTISSINFTESASDRNSFKTDTDITGKLEVKERELRKWAPSEEDNALGLLDGDLESSSPGETAWDQFAVNEKLFGLKTDFNEEIYTTRLDRSAPGFKDREKRAIKVANEIQKVSTTNVHMLEERGFLVEDSGMDEEDLYGAVVRDSNKYVPPALRKQSQKQTQEQQPNMQQSQVKKEYKSNVSVNKAKDNESPKRIESEVANTFRHFAMMEKNKLNAKKQALQKKEKDGRLAELMAFHQTFKLNVPVPADLLPLLSTGKKSTTASSASSTVSISSLDEKKNKQESPSTSPNAATLASTSTTVASTQKSTASPAKPSSPLPAASPTSSPPAVTNTANVSSSKNATTTNSISGSTFKLNAKASSFKPNPSAAAFVPNNSLTSATHQDDPNSFFSGRNLKKGSANERTTMKEAFKSSSLKEKTSSNSVGPTWPFGSKSYRIQFNQFSAYDEDMYAGYPSPGYGYGYPQYHYPQYVPGMPQMAVQQGGVAYMSPQFVSNVPISAPIPPNGAPPSVGYSPQMTNISPRKIKHGSPFPQGFPSPQRSPMVPQGMPPQVYQYQATPMVMRYPPEMMMSNAGGPQVMMQRPVMAEPTQYSPQQTEVAGKHI</sequence>
<dbReference type="InterPro" id="IPR025852">
    <property type="entry name" value="SM_dom_ATX"/>
</dbReference>
<organism evidence="3 4">
    <name type="scientific">Rhizopus delemar (strain RA 99-880 / ATCC MYA-4621 / FGSC 9543 / NRRL 43880)</name>
    <name type="common">Mucormycosis agent</name>
    <name type="synonym">Rhizopus arrhizus var. delemar</name>
    <dbReference type="NCBI Taxonomy" id="246409"/>
    <lineage>
        <taxon>Eukaryota</taxon>
        <taxon>Fungi</taxon>
        <taxon>Fungi incertae sedis</taxon>
        <taxon>Mucoromycota</taxon>
        <taxon>Mucoromycotina</taxon>
        <taxon>Mucoromycetes</taxon>
        <taxon>Mucorales</taxon>
        <taxon>Mucorineae</taxon>
        <taxon>Rhizopodaceae</taxon>
        <taxon>Rhizopus</taxon>
    </lineage>
</organism>
<dbReference type="RefSeq" id="XP_067520102.1">
    <property type="nucleotide sequence ID" value="XM_067664001.1"/>
</dbReference>
<dbReference type="GO" id="GO:0010494">
    <property type="term" value="C:cytoplasmic stress granule"/>
    <property type="evidence" value="ECO:0007669"/>
    <property type="project" value="TreeGrafter"/>
</dbReference>
<dbReference type="GO" id="GO:0003729">
    <property type="term" value="F:mRNA binding"/>
    <property type="evidence" value="ECO:0007669"/>
    <property type="project" value="TreeGrafter"/>
</dbReference>
<reference evidence="3 4" key="1">
    <citation type="journal article" date="2009" name="PLoS Genet.">
        <title>Genomic analysis of the basal lineage fungus Rhizopus oryzae reveals a whole-genome duplication.</title>
        <authorList>
            <person name="Ma L.-J."/>
            <person name="Ibrahim A.S."/>
            <person name="Skory C."/>
            <person name="Grabherr M.G."/>
            <person name="Burger G."/>
            <person name="Butler M."/>
            <person name="Elias M."/>
            <person name="Idnurm A."/>
            <person name="Lang B.F."/>
            <person name="Sone T."/>
            <person name="Abe A."/>
            <person name="Calvo S.E."/>
            <person name="Corrochano L.M."/>
            <person name="Engels R."/>
            <person name="Fu J."/>
            <person name="Hansberg W."/>
            <person name="Kim J.-M."/>
            <person name="Kodira C.D."/>
            <person name="Koehrsen M.J."/>
            <person name="Liu B."/>
            <person name="Miranda-Saavedra D."/>
            <person name="O'Leary S."/>
            <person name="Ortiz-Castellanos L."/>
            <person name="Poulter R."/>
            <person name="Rodriguez-Romero J."/>
            <person name="Ruiz-Herrera J."/>
            <person name="Shen Y.-Q."/>
            <person name="Zeng Q."/>
            <person name="Galagan J."/>
            <person name="Birren B.W."/>
            <person name="Cuomo C.A."/>
            <person name="Wickes B.L."/>
        </authorList>
    </citation>
    <scope>NUCLEOTIDE SEQUENCE [LARGE SCALE GENOMIC DNA]</scope>
    <source>
        <strain evidence="4">RA 99-880 / ATCC MYA-4621 / FGSC 9543 / NRRL 43880</strain>
    </source>
</reference>
<dbReference type="InterPro" id="IPR009604">
    <property type="entry name" value="LsmAD_domain"/>
</dbReference>
<evidence type="ECO:0000256" key="1">
    <source>
        <dbReference type="SAM" id="MobiDB-lite"/>
    </source>
</evidence>
<feature type="region of interest" description="Disordered" evidence="1">
    <location>
        <begin position="443"/>
        <end position="469"/>
    </location>
</feature>
<feature type="domain" description="LsmAD" evidence="2">
    <location>
        <begin position="139"/>
        <end position="210"/>
    </location>
</feature>
<dbReference type="PANTHER" id="PTHR12854">
    <property type="entry name" value="ATAXIN 2-RELATED"/>
    <property type="match status" value="1"/>
</dbReference>
<feature type="compositionally biased region" description="Basic and acidic residues" evidence="1">
    <location>
        <begin position="251"/>
        <end position="261"/>
    </location>
</feature>
<accession>I1C8C6</accession>
<feature type="compositionally biased region" description="Low complexity" evidence="1">
    <location>
        <begin position="323"/>
        <end position="340"/>
    </location>
</feature>
<dbReference type="SMART" id="SM01272">
    <property type="entry name" value="LsmAD"/>
    <property type="match status" value="1"/>
</dbReference>
<evidence type="ECO:0000259" key="2">
    <source>
        <dbReference type="SMART" id="SM01272"/>
    </source>
</evidence>
<gene>
    <name evidence="3" type="ORF">RO3G_09416</name>
</gene>
<feature type="compositionally biased region" description="Low complexity" evidence="1">
    <location>
        <begin position="352"/>
        <end position="395"/>
    </location>
</feature>
<dbReference type="OMA" id="APMMMRY"/>
<feature type="compositionally biased region" description="Polar residues" evidence="1">
    <location>
        <begin position="443"/>
        <end position="457"/>
    </location>
</feature>
<dbReference type="OrthoDB" id="2275718at2759"/>
<dbReference type="EMBL" id="CH476738">
    <property type="protein sequence ID" value="EIE84706.1"/>
    <property type="molecule type" value="Genomic_DNA"/>
</dbReference>
<feature type="compositionally biased region" description="Polar residues" evidence="1">
    <location>
        <begin position="396"/>
        <end position="415"/>
    </location>
</feature>
<dbReference type="GO" id="GO:0034063">
    <property type="term" value="P:stress granule assembly"/>
    <property type="evidence" value="ECO:0007669"/>
    <property type="project" value="TreeGrafter"/>
</dbReference>
<dbReference type="InParanoid" id="I1C8C6"/>
<protein>
    <recommendedName>
        <fullName evidence="2">LsmAD domain-containing protein</fullName>
    </recommendedName>
</protein>
<dbReference type="InterPro" id="IPR045117">
    <property type="entry name" value="ATXN2-like"/>
</dbReference>
<dbReference type="Pfam" id="PF06741">
    <property type="entry name" value="LsmAD"/>
    <property type="match status" value="1"/>
</dbReference>